<dbReference type="CDD" id="cd03363">
    <property type="entry name" value="TOPRIM_TopoIA_TopoI"/>
    <property type="match status" value="1"/>
</dbReference>
<dbReference type="InterPro" id="IPR013825">
    <property type="entry name" value="Topo_IA_cen_sub2"/>
</dbReference>
<dbReference type="Pfam" id="PF01396">
    <property type="entry name" value="Zn_ribbon_Top1"/>
    <property type="match status" value="2"/>
</dbReference>
<dbReference type="InterPro" id="IPR003601">
    <property type="entry name" value="Topo_IA_2"/>
</dbReference>
<evidence type="ECO:0000256" key="4">
    <source>
        <dbReference type="ARBA" id="ARBA00022771"/>
    </source>
</evidence>
<evidence type="ECO:0000256" key="1">
    <source>
        <dbReference type="ARBA" id="ARBA00000213"/>
    </source>
</evidence>
<dbReference type="CDD" id="cd00186">
    <property type="entry name" value="TOP1Ac"/>
    <property type="match status" value="1"/>
</dbReference>
<evidence type="ECO:0000313" key="13">
    <source>
        <dbReference type="EMBL" id="PIR07576.1"/>
    </source>
</evidence>
<reference evidence="13 14" key="1">
    <citation type="submission" date="2017-09" db="EMBL/GenBank/DDBJ databases">
        <title>Depth-based differentiation of microbial function through sediment-hosted aquifers and enrichment of novel symbionts in the deep terrestrial subsurface.</title>
        <authorList>
            <person name="Probst A.J."/>
            <person name="Ladd B."/>
            <person name="Jarett J.K."/>
            <person name="Geller-Mcgrath D.E."/>
            <person name="Sieber C.M."/>
            <person name="Emerson J.B."/>
            <person name="Anantharaman K."/>
            <person name="Thomas B.C."/>
            <person name="Malmstrom R."/>
            <person name="Stieglmeier M."/>
            <person name="Klingl A."/>
            <person name="Woyke T."/>
            <person name="Ryan C.M."/>
            <person name="Banfield J.F."/>
        </authorList>
    </citation>
    <scope>NUCLEOTIDE SEQUENCE [LARGE SCALE GENOMIC DNA]</scope>
    <source>
        <strain evidence="13">CG11_big_fil_rev_8_21_14_0_20_38_23</strain>
    </source>
</reference>
<dbReference type="SMART" id="SM00436">
    <property type="entry name" value="TOP1Bc"/>
    <property type="match status" value="1"/>
</dbReference>
<dbReference type="Pfam" id="PF01751">
    <property type="entry name" value="Toprim"/>
    <property type="match status" value="1"/>
</dbReference>
<proteinExistence type="inferred from homology"/>
<evidence type="ECO:0000256" key="5">
    <source>
        <dbReference type="ARBA" id="ARBA00022833"/>
    </source>
</evidence>
<dbReference type="SMART" id="SM00437">
    <property type="entry name" value="TOP1Ac"/>
    <property type="match status" value="1"/>
</dbReference>
<dbReference type="SUPFAM" id="SSF56712">
    <property type="entry name" value="Prokaryotic type I DNA topoisomerase"/>
    <property type="match status" value="1"/>
</dbReference>
<dbReference type="GO" id="GO:0008270">
    <property type="term" value="F:zinc ion binding"/>
    <property type="evidence" value="ECO:0007669"/>
    <property type="project" value="UniProtKB-KW"/>
</dbReference>
<dbReference type="Gene3D" id="1.10.460.10">
    <property type="entry name" value="Topoisomerase I, domain 2"/>
    <property type="match status" value="1"/>
</dbReference>
<dbReference type="GO" id="GO:0005694">
    <property type="term" value="C:chromosome"/>
    <property type="evidence" value="ECO:0007669"/>
    <property type="project" value="InterPro"/>
</dbReference>
<dbReference type="Proteomes" id="UP000228867">
    <property type="component" value="Unassembled WGS sequence"/>
</dbReference>
<dbReference type="InterPro" id="IPR005733">
    <property type="entry name" value="TopoI_bac-type"/>
</dbReference>
<evidence type="ECO:0000256" key="3">
    <source>
        <dbReference type="ARBA" id="ARBA00022723"/>
    </source>
</evidence>
<feature type="site" description="Interaction with DNA" evidence="10">
    <location>
        <position position="177"/>
    </location>
</feature>
<dbReference type="Gene3D" id="2.70.20.10">
    <property type="entry name" value="Topoisomerase I, domain 3"/>
    <property type="match status" value="1"/>
</dbReference>
<dbReference type="SUPFAM" id="SSF57783">
    <property type="entry name" value="Zinc beta-ribbon"/>
    <property type="match status" value="1"/>
</dbReference>
<feature type="site" description="Interaction with DNA" evidence="10">
    <location>
        <position position="31"/>
    </location>
</feature>
<evidence type="ECO:0000259" key="12">
    <source>
        <dbReference type="PROSITE" id="PS52039"/>
    </source>
</evidence>
<sequence>MNLIIVESPTKSKTLKGFLGKEYEVLATKGHIRDLPKSKLGIDIENNFEPQYVIPTKARKTVSQLKKEAEKAERVVLATDADREGEAIAWHLAQILNLGEIKNQSFDKLRIDPERSRMGQKSKIKNIERIVFHEITKQAIEEALKNPRSIDMNLVNAQQARRILDRLVGYKLSPFLWEKVMKRLSAGRVQSVALRLIVEREEEIKKFKSQEYWTIEALLKKVSPYVGANKAKQSPPDTFTALLHKINDEVISRLRIKTKEEAQRIVDELMDCQFKVLKVEKKEIQRIPPPPFITSTLQQEASKRLRFSAKQTMRLAQNLYESGLITYMRTDSLNIAKEFALATKNWIGGEFGFLYAAQAPRFFKTKSKLAQEAHEAIRPTNLNFSPEKIKENPQEQKLYELIRNRFLASQMPKAIFEFTTVEISAHSINGGNYILNASGNILRFDGFLKVWPIKYEEKELPELKENEPLELREAKKEQHFTEPPARYNEASLIKVLEECGIGRPSTYAPIISVIQERNYVEKNEQRRFQPTSIGGLVNKILVENFPEIVDIQFTAKMENELDEVARGKNSWQGILEGFYRPFSKNLEEKYLTVKEQKPVVEKTNEVCEKCGKPMVVKFGRFGKFLACSGFPECRNTRTYADLTRTNAENGQEVLINCPKCQIGKVVRRRTKKGRFFYGCSRYPDCDYATWEKPNKEKMN</sequence>
<feature type="site" description="Interaction with DNA" evidence="10">
    <location>
        <position position="170"/>
    </location>
</feature>
<dbReference type="SMART" id="SM00493">
    <property type="entry name" value="TOPRIM"/>
    <property type="match status" value="1"/>
</dbReference>
<keyword evidence="7 10" id="KW-0799">Topoisomerase</keyword>
<keyword evidence="6" id="KW-0460">Magnesium</keyword>
<dbReference type="InterPro" id="IPR013826">
    <property type="entry name" value="Topo_IA_cen_sub3"/>
</dbReference>
<feature type="active site" description="O-(5'-phospho-DNA)-tyrosine intermediate" evidence="10">
    <location>
        <position position="327"/>
    </location>
</feature>
<comment type="caution">
    <text evidence="13">The sequence shown here is derived from an EMBL/GenBank/DDBJ whole genome shotgun (WGS) entry which is preliminary data.</text>
</comment>
<dbReference type="Gene3D" id="3.40.50.140">
    <property type="match status" value="1"/>
</dbReference>
<accession>A0A2H0NHI2</accession>
<dbReference type="Gene3D" id="1.10.290.10">
    <property type="entry name" value="Topoisomerase I, domain 4"/>
    <property type="match status" value="1"/>
</dbReference>
<dbReference type="InterPro" id="IPR023406">
    <property type="entry name" value="Topo_IA_AS"/>
</dbReference>
<evidence type="ECO:0000256" key="10">
    <source>
        <dbReference type="HAMAP-Rule" id="MF_00952"/>
    </source>
</evidence>
<feature type="site" description="Interaction with DNA" evidence="10">
    <location>
        <position position="165"/>
    </location>
</feature>
<evidence type="ECO:0000256" key="9">
    <source>
        <dbReference type="ARBA" id="ARBA00023235"/>
    </source>
</evidence>
<name>A0A2H0NHI2_9BACT</name>
<dbReference type="GO" id="GO:0006265">
    <property type="term" value="P:DNA topological change"/>
    <property type="evidence" value="ECO:0007669"/>
    <property type="project" value="UniProtKB-UniRule"/>
</dbReference>
<keyword evidence="4" id="KW-0863">Zinc-finger</keyword>
<dbReference type="GO" id="GO:0003677">
    <property type="term" value="F:DNA binding"/>
    <property type="evidence" value="ECO:0007669"/>
    <property type="project" value="UniProtKB-KW"/>
</dbReference>
<dbReference type="PANTHER" id="PTHR42785">
    <property type="entry name" value="DNA TOPOISOMERASE, TYPE IA, CORE"/>
    <property type="match status" value="1"/>
</dbReference>
<dbReference type="PROSITE" id="PS52039">
    <property type="entry name" value="TOPO_IA_2"/>
    <property type="match status" value="1"/>
</dbReference>
<evidence type="ECO:0000313" key="14">
    <source>
        <dbReference type="Proteomes" id="UP000228867"/>
    </source>
</evidence>
<feature type="site" description="Interaction with DNA" evidence="10">
    <location>
        <position position="517"/>
    </location>
</feature>
<dbReference type="InterPro" id="IPR003602">
    <property type="entry name" value="Topo_IA_DNA-bd_dom"/>
</dbReference>
<feature type="region of interest" description="Interaction with DNA" evidence="10">
    <location>
        <begin position="185"/>
        <end position="190"/>
    </location>
</feature>
<dbReference type="NCBIfam" id="TIGR01051">
    <property type="entry name" value="topA_bact"/>
    <property type="match status" value="1"/>
</dbReference>
<evidence type="ECO:0000259" key="11">
    <source>
        <dbReference type="PROSITE" id="PS50880"/>
    </source>
</evidence>
<dbReference type="InterPro" id="IPR023405">
    <property type="entry name" value="Topo_IA_core_domain"/>
</dbReference>
<dbReference type="PRINTS" id="PR00417">
    <property type="entry name" value="PRTPISMRASEI"/>
</dbReference>
<dbReference type="InterPro" id="IPR013824">
    <property type="entry name" value="Topo_IA_cen_sub1"/>
</dbReference>
<dbReference type="Pfam" id="PF01131">
    <property type="entry name" value="Topoisom_bac"/>
    <property type="match status" value="1"/>
</dbReference>
<feature type="site" description="Interaction with DNA" evidence="10">
    <location>
        <position position="329"/>
    </location>
</feature>
<comment type="catalytic activity">
    <reaction evidence="1 10">
        <text>ATP-independent breakage of single-stranded DNA, followed by passage and rejoining.</text>
        <dbReference type="EC" id="5.6.2.1"/>
    </reaction>
</comment>
<keyword evidence="3" id="KW-0479">Metal-binding</keyword>
<dbReference type="PROSITE" id="PS00396">
    <property type="entry name" value="TOPO_IA_1"/>
    <property type="match status" value="1"/>
</dbReference>
<feature type="site" description="Interaction with DNA" evidence="10">
    <location>
        <position position="161"/>
    </location>
</feature>
<feature type="site" description="Interaction with DNA" evidence="10">
    <location>
        <position position="162"/>
    </location>
</feature>
<dbReference type="InterPro" id="IPR013497">
    <property type="entry name" value="Topo_IA_cen"/>
</dbReference>
<dbReference type="InterPro" id="IPR028612">
    <property type="entry name" value="Topoisom_1_IA"/>
</dbReference>
<dbReference type="PROSITE" id="PS50880">
    <property type="entry name" value="TOPRIM"/>
    <property type="match status" value="1"/>
</dbReference>
<dbReference type="AlphaFoldDB" id="A0A2H0NHI2"/>
<evidence type="ECO:0000256" key="7">
    <source>
        <dbReference type="ARBA" id="ARBA00023029"/>
    </source>
</evidence>
<feature type="domain" description="Toprim" evidence="11">
    <location>
        <begin position="1"/>
        <end position="116"/>
    </location>
</feature>
<keyword evidence="5" id="KW-0862">Zinc</keyword>
<evidence type="ECO:0000256" key="8">
    <source>
        <dbReference type="ARBA" id="ARBA00023125"/>
    </source>
</evidence>
<comment type="subunit">
    <text evidence="10">Monomer.</text>
</comment>
<dbReference type="EMBL" id="PCWR01000007">
    <property type="protein sequence ID" value="PIR07576.1"/>
    <property type="molecule type" value="Genomic_DNA"/>
</dbReference>
<dbReference type="InterPro" id="IPR006171">
    <property type="entry name" value="TOPRIM_dom"/>
</dbReference>
<dbReference type="InterPro" id="IPR034149">
    <property type="entry name" value="TOPRIM_TopoI"/>
</dbReference>
<evidence type="ECO:0000256" key="2">
    <source>
        <dbReference type="ARBA" id="ARBA00009446"/>
    </source>
</evidence>
<dbReference type="GO" id="GO:0003917">
    <property type="term" value="F:DNA topoisomerase type I (single strand cut, ATP-independent) activity"/>
    <property type="evidence" value="ECO:0007669"/>
    <property type="project" value="UniProtKB-UniRule"/>
</dbReference>
<keyword evidence="8 10" id="KW-0238">DNA-binding</keyword>
<dbReference type="Gene3D" id="3.30.65.10">
    <property type="entry name" value="Bacterial Topoisomerase I, domain 1"/>
    <property type="match status" value="2"/>
</dbReference>
<dbReference type="EC" id="5.6.2.1" evidence="10"/>
<dbReference type="PANTHER" id="PTHR42785:SF1">
    <property type="entry name" value="DNA TOPOISOMERASE"/>
    <property type="match status" value="1"/>
</dbReference>
<dbReference type="HAMAP" id="MF_00952">
    <property type="entry name" value="Topoisom_1_prok"/>
    <property type="match status" value="1"/>
</dbReference>
<comment type="function">
    <text evidence="10">Releases the supercoiling and torsional tension of DNA, which is introduced during the DNA replication and transcription, by transiently cleaving and rejoining one strand of the DNA duplex. Introduces a single-strand break via transesterification at a target site in duplex DNA. The scissile phosphodiester is attacked by the catalytic tyrosine of the enzyme, resulting in the formation of a DNA-(5'-phosphotyrosyl)-enzyme intermediate and the expulsion of a 3'-OH DNA strand. The free DNA strand then undergoes passage around the unbroken strand, thus removing DNA supercoils. Finally, in the religation step, the DNA 3'-OH attacks the covalent intermediate to expel the active-site tyrosine and restore the DNA phosphodiester backbone.</text>
</comment>
<dbReference type="InterPro" id="IPR013498">
    <property type="entry name" value="Topo_IA_Znf"/>
</dbReference>
<comment type="similarity">
    <text evidence="2 10">Belongs to the type IA topoisomerase family.</text>
</comment>
<evidence type="ECO:0000256" key="6">
    <source>
        <dbReference type="ARBA" id="ARBA00022842"/>
    </source>
</evidence>
<organism evidence="13 14">
    <name type="scientific">Candidatus Jorgensenbacteria bacterium CG11_big_fil_rev_8_21_14_0_20_38_23</name>
    <dbReference type="NCBI Taxonomy" id="1974594"/>
    <lineage>
        <taxon>Bacteria</taxon>
        <taxon>Candidatus Joergenseniibacteriota</taxon>
    </lineage>
</organism>
<keyword evidence="9 10" id="KW-0413">Isomerase</keyword>
<protein>
    <recommendedName>
        <fullName evidence="10">DNA topoisomerase 1</fullName>
        <ecNumber evidence="10">5.6.2.1</ecNumber>
    </recommendedName>
    <alternativeName>
        <fullName evidence="10">DNA topoisomerase I</fullName>
    </alternativeName>
</protein>
<gene>
    <name evidence="10" type="primary">topA</name>
    <name evidence="13" type="ORF">COV54_00200</name>
</gene>
<dbReference type="InterPro" id="IPR000380">
    <property type="entry name" value="Topo_IA"/>
</dbReference>
<feature type="domain" description="Topo IA-type catalytic" evidence="12">
    <location>
        <begin position="151"/>
        <end position="586"/>
    </location>
</feature>